<dbReference type="Proteomes" id="UP001472677">
    <property type="component" value="Unassembled WGS sequence"/>
</dbReference>
<sequence>MGNFANCFFGRTHGVDDRPGSRWCESRSRPPLGRRSVRLEGPFYGCRQPCRLRCQVWNNVRNDGESFRCGKGSCFLFVLQVSVCCFTSADWYGVWGRFDRVFSDRFILFSVCLVKGSRDDGLFEESSDDGSFVFIIKGAQNLVLGSSRFYLGVVVFRRLAVNWRWLNGDDGSVVRFACVCFVLGMGSLAFTFNIGLSCRWRSEGSQSFFGLKIGEGLEDGWFVVYKAVVIWAWSWWRYRKEKTYLSIRWLSVKVGSTDKLKGWFLEFNGVSLLVLEVAQQWDYGWCVVGFVNRVEGLAVDGLNFDGDQRFVERGIGGWSGFIIPDVVEGFWMSSGWWCWKVTGGSKSSRRWSWCLSRRSAAESKGRGKNDSGLVDFVWEESRRATVLWKVVIRGVYVWCIAGFENRVEGLLVYGFGFLSTVEGGLSFNLSSDGVQKFDALKIGGWLGSGIPDVQEGGVWFWWIESLRSEEIIIWILWSECLRMGGAAGGLQWFSFWVWLVERMSSRWWSWRSPRWSTAESKGRGKGARDFVGNVNCGCMVRRDRVCTWYFMRGKLGPTRWLFSRDVLQWGTFPWMCEVAGSDGGPRLTCGNQGGFLLKATLVDRKCDFGIRSGGLKWSVLEGCVNEVKWGILSNRSIALKRNVFGSYHNGVIRVWGIVSAEMERCVLDSDSMGVKRCVLKSAAVIMERCILGSQSNGIFLSGVERSFSQEEILETADEVANLMNNLRFSEEELVEMEGMESQCKEQQCGTEKWVVAKRMGESGSSSRRGKNLGMMHQIDDNGEGRGQQLNFAQLRPRGPKRVLQGKYEVCTPVGPKKARSASSSQGIEVEGCSEVVSPLKISITVEAAGQPHREP</sequence>
<reference evidence="2 3" key="1">
    <citation type="journal article" date="2024" name="G3 (Bethesda)">
        <title>Genome assembly of Hibiscus sabdariffa L. provides insights into metabolisms of medicinal natural products.</title>
        <authorList>
            <person name="Kim T."/>
        </authorList>
    </citation>
    <scope>NUCLEOTIDE SEQUENCE [LARGE SCALE GENOMIC DNA]</scope>
    <source>
        <strain evidence="2">TK-2024</strain>
        <tissue evidence="2">Old leaves</tissue>
    </source>
</reference>
<gene>
    <name evidence="2" type="ORF">V6N12_009743</name>
</gene>
<evidence type="ECO:0000313" key="3">
    <source>
        <dbReference type="Proteomes" id="UP001472677"/>
    </source>
</evidence>
<dbReference type="EMBL" id="JBBPBM010001907">
    <property type="protein sequence ID" value="KAK8481273.1"/>
    <property type="molecule type" value="Genomic_DNA"/>
</dbReference>
<accession>A0ABR1ZL35</accession>
<keyword evidence="3" id="KW-1185">Reference proteome</keyword>
<evidence type="ECO:0000313" key="2">
    <source>
        <dbReference type="EMBL" id="KAK8481273.1"/>
    </source>
</evidence>
<protein>
    <submittedName>
        <fullName evidence="2">Uncharacterized protein</fullName>
    </submittedName>
</protein>
<evidence type="ECO:0000256" key="1">
    <source>
        <dbReference type="SAM" id="Coils"/>
    </source>
</evidence>
<proteinExistence type="predicted"/>
<comment type="caution">
    <text evidence="2">The sequence shown here is derived from an EMBL/GenBank/DDBJ whole genome shotgun (WGS) entry which is preliminary data.</text>
</comment>
<name>A0ABR1ZL35_9ROSI</name>
<feature type="coiled-coil region" evidence="1">
    <location>
        <begin position="712"/>
        <end position="739"/>
    </location>
</feature>
<organism evidence="2 3">
    <name type="scientific">Hibiscus sabdariffa</name>
    <name type="common">roselle</name>
    <dbReference type="NCBI Taxonomy" id="183260"/>
    <lineage>
        <taxon>Eukaryota</taxon>
        <taxon>Viridiplantae</taxon>
        <taxon>Streptophyta</taxon>
        <taxon>Embryophyta</taxon>
        <taxon>Tracheophyta</taxon>
        <taxon>Spermatophyta</taxon>
        <taxon>Magnoliopsida</taxon>
        <taxon>eudicotyledons</taxon>
        <taxon>Gunneridae</taxon>
        <taxon>Pentapetalae</taxon>
        <taxon>rosids</taxon>
        <taxon>malvids</taxon>
        <taxon>Malvales</taxon>
        <taxon>Malvaceae</taxon>
        <taxon>Malvoideae</taxon>
        <taxon>Hibiscus</taxon>
    </lineage>
</organism>
<keyword evidence="1" id="KW-0175">Coiled coil</keyword>